<evidence type="ECO:0000313" key="4">
    <source>
        <dbReference type="EMBL" id="WPB08319.1"/>
    </source>
</evidence>
<gene>
    <name evidence="3" type="ORF">CB0940_11461</name>
    <name evidence="4" type="ORF">RHO25_012985</name>
</gene>
<keyword evidence="6" id="KW-1185">Reference proteome</keyword>
<dbReference type="EMBL" id="LKMD01000107">
    <property type="protein sequence ID" value="PIA90622.1"/>
    <property type="molecule type" value="Genomic_DNA"/>
</dbReference>
<feature type="region of interest" description="Disordered" evidence="1">
    <location>
        <begin position="158"/>
        <end position="177"/>
    </location>
</feature>
<feature type="chain" id="PRO_5013713957" description="Apple domain-containing protein" evidence="2">
    <location>
        <begin position="24"/>
        <end position="318"/>
    </location>
</feature>
<evidence type="ECO:0000313" key="5">
    <source>
        <dbReference type="Proteomes" id="UP000230605"/>
    </source>
</evidence>
<evidence type="ECO:0000313" key="6">
    <source>
        <dbReference type="Proteomes" id="UP001302367"/>
    </source>
</evidence>
<evidence type="ECO:0008006" key="7">
    <source>
        <dbReference type="Google" id="ProtNLM"/>
    </source>
</evidence>
<dbReference type="Proteomes" id="UP000230605">
    <property type="component" value="Chromosome 9"/>
</dbReference>
<dbReference type="EMBL" id="CP134192">
    <property type="protein sequence ID" value="WPB08319.1"/>
    <property type="molecule type" value="Genomic_DNA"/>
</dbReference>
<organism evidence="3 5">
    <name type="scientific">Cercospora beticola</name>
    <name type="common">Sugarbeet leaf spot fungus</name>
    <dbReference type="NCBI Taxonomy" id="122368"/>
    <lineage>
        <taxon>Eukaryota</taxon>
        <taxon>Fungi</taxon>
        <taxon>Dikarya</taxon>
        <taxon>Ascomycota</taxon>
        <taxon>Pezizomycotina</taxon>
        <taxon>Dothideomycetes</taxon>
        <taxon>Dothideomycetidae</taxon>
        <taxon>Mycosphaerellales</taxon>
        <taxon>Mycosphaerellaceae</taxon>
        <taxon>Cercospora</taxon>
    </lineage>
</organism>
<accession>A0A2G5HEG6</accession>
<keyword evidence="2" id="KW-0732">Signal</keyword>
<evidence type="ECO:0000256" key="2">
    <source>
        <dbReference type="SAM" id="SignalP"/>
    </source>
</evidence>
<dbReference type="AlphaFoldDB" id="A0A2G5HEG6"/>
<reference evidence="3 5" key="1">
    <citation type="submission" date="2015-10" db="EMBL/GenBank/DDBJ databases">
        <title>The cercosporin biosynthetic gene cluster was horizontally transferred to several fungal lineages and shown to be expanded in Cercospora beticola based on microsynteny with recipient genomes.</title>
        <authorList>
            <person name="De Jonge R."/>
            <person name="Ebert M.K."/>
            <person name="Suttle J.C."/>
            <person name="Jurick Ii W.M."/>
            <person name="Secor G.A."/>
            <person name="Thomma B.P."/>
            <person name="Van De Peer Y."/>
            <person name="Bolton M.D."/>
        </authorList>
    </citation>
    <scope>NUCLEOTIDE SEQUENCE [LARGE SCALE GENOMIC DNA]</scope>
    <source>
        <strain evidence="3 5">09-40</strain>
    </source>
</reference>
<sequence>MAPSFSLTALGFALLSIFQTSSSIVITRTVLNSACPAATSATLPACGWIPTNGSTRPYCFSTPAPTPSGASSTILRPGYSNSPAITPSQSVIPVTVTPLPSSSARASSVSNSAPVGSSTVLPPIYPPLPSSTSTSISSSSTTLATVILPPGYESPATTTSSALLPPGYRNPSATTSSQSTLPTEVGYCFRDGALLNVNVNVTVTDNLGALYVLLCTSTSLGVSVRGGIPLGAGPAPNSVDDCFPICDANPDCTGFTFQSIAPYGVGPGTCSFYQGIGLFFDAVAEANLIAFIKVPLLGQSIDEGMGRRLRKENTGASI</sequence>
<dbReference type="OrthoDB" id="3647953at2759"/>
<feature type="signal peptide" evidence="2">
    <location>
        <begin position="1"/>
        <end position="23"/>
    </location>
</feature>
<evidence type="ECO:0000313" key="3">
    <source>
        <dbReference type="EMBL" id="PIA90622.1"/>
    </source>
</evidence>
<reference evidence="4 6" key="2">
    <citation type="submission" date="2023-09" db="EMBL/GenBank/DDBJ databases">
        <title>Complete-Gapless Cercospora beticola genome.</title>
        <authorList>
            <person name="Wyatt N.A."/>
            <person name="Spanner R.E."/>
            <person name="Bolton M.D."/>
        </authorList>
    </citation>
    <scope>NUCLEOTIDE SEQUENCE [LARGE SCALE GENOMIC DNA]</scope>
    <source>
        <strain evidence="4">Cb09-40</strain>
    </source>
</reference>
<name>A0A2G5HEG6_CERBT</name>
<protein>
    <recommendedName>
        <fullName evidence="7">Apple domain-containing protein</fullName>
    </recommendedName>
</protein>
<evidence type="ECO:0000256" key="1">
    <source>
        <dbReference type="SAM" id="MobiDB-lite"/>
    </source>
</evidence>
<proteinExistence type="predicted"/>
<dbReference type="Proteomes" id="UP001302367">
    <property type="component" value="Chromosome 9"/>
</dbReference>